<protein>
    <submittedName>
        <fullName evidence="4">Glycosidase</fullName>
    </submittedName>
</protein>
<evidence type="ECO:0000256" key="1">
    <source>
        <dbReference type="ARBA" id="ARBA00022676"/>
    </source>
</evidence>
<dbReference type="InterPro" id="IPR007184">
    <property type="entry name" value="Mannoside_phosphorylase"/>
</dbReference>
<reference evidence="4" key="1">
    <citation type="submission" date="2024-06" db="EMBL/GenBank/DDBJ databases">
        <title>Caulobacter inopinatus, sp. nov.</title>
        <authorList>
            <person name="Donachie S.P."/>
        </authorList>
    </citation>
    <scope>NUCLEOTIDE SEQUENCE</scope>
    <source>
        <strain evidence="4">73W</strain>
    </source>
</reference>
<keyword evidence="2" id="KW-0808">Transferase</keyword>
<dbReference type="GO" id="GO:0016757">
    <property type="term" value="F:glycosyltransferase activity"/>
    <property type="evidence" value="ECO:0007669"/>
    <property type="project" value="UniProtKB-KW"/>
</dbReference>
<dbReference type="InterPro" id="IPR023296">
    <property type="entry name" value="Glyco_hydro_beta-prop_sf"/>
</dbReference>
<dbReference type="Pfam" id="PF04041">
    <property type="entry name" value="Glyco_hydro_130"/>
    <property type="match status" value="1"/>
</dbReference>
<name>A0AB39KUQ7_9CAUL</name>
<dbReference type="SUPFAM" id="SSF75005">
    <property type="entry name" value="Arabinanase/levansucrase/invertase"/>
    <property type="match status" value="1"/>
</dbReference>
<sequence>MAQFEIDKLVFGPNDVDLSRSPLRKSLDAPTFVLGAFNPALCRLPNGNLLLMVRVAEALRDPTDAEHVYSIRWRADGYVRDAFPLAEANTADPRVFQLTHHHSRVLGLTSLSWLLPVELSADGLEVVTVHYDKAIEPEASYQMYGVEDPRITLIDGTYYMTTCSVSPERHSTTLHTSTNGMDWALQGIILDHQNKDMLFFEGMIDGAFHALTRPQGECYFAYPPDSEWLGGASINLARSPDALHWRPLHRTGIRPRKGSKANMRLGGGAQPVRTDKGWLVLYHGVETQALVGIYRTFWALLDLEDPSRILRLEDEVPLLEGRADLTADLEEHMYIRDVVFTTGIADGGEVWIVASGEADLACRMTHIPKAVFD</sequence>
<keyword evidence="1" id="KW-0328">Glycosyltransferase</keyword>
<comment type="similarity">
    <text evidence="3">Belongs to the glycosyl hydrolase 130 family.</text>
</comment>
<dbReference type="GO" id="GO:0016798">
    <property type="term" value="F:hydrolase activity, acting on glycosyl bonds"/>
    <property type="evidence" value="ECO:0007669"/>
    <property type="project" value="UniProtKB-KW"/>
</dbReference>
<evidence type="ECO:0000256" key="2">
    <source>
        <dbReference type="ARBA" id="ARBA00022679"/>
    </source>
</evidence>
<evidence type="ECO:0000256" key="3">
    <source>
        <dbReference type="ARBA" id="ARBA00024356"/>
    </source>
</evidence>
<dbReference type="RefSeq" id="WP_369059967.1">
    <property type="nucleotide sequence ID" value="NZ_CP158375.1"/>
</dbReference>
<organism evidence="4">
    <name type="scientific">Caulobacter sp. 73W</name>
    <dbReference type="NCBI Taxonomy" id="3161137"/>
    <lineage>
        <taxon>Bacteria</taxon>
        <taxon>Pseudomonadati</taxon>
        <taxon>Pseudomonadota</taxon>
        <taxon>Alphaproteobacteria</taxon>
        <taxon>Caulobacterales</taxon>
        <taxon>Caulobacteraceae</taxon>
        <taxon>Caulobacter</taxon>
    </lineage>
</organism>
<gene>
    <name evidence="4" type="ORF">ABOZ73_00940</name>
</gene>
<keyword evidence="4" id="KW-0326">Glycosidase</keyword>
<keyword evidence="4" id="KW-0378">Hydrolase</keyword>
<dbReference type="AlphaFoldDB" id="A0AB39KUQ7"/>
<accession>A0AB39KUQ7</accession>
<dbReference type="PANTHER" id="PTHR34106">
    <property type="entry name" value="GLYCOSIDASE"/>
    <property type="match status" value="1"/>
</dbReference>
<proteinExistence type="inferred from homology"/>
<dbReference type="EMBL" id="CP158375">
    <property type="protein sequence ID" value="XDO97023.1"/>
    <property type="molecule type" value="Genomic_DNA"/>
</dbReference>
<evidence type="ECO:0000313" key="4">
    <source>
        <dbReference type="EMBL" id="XDO97023.1"/>
    </source>
</evidence>
<dbReference type="PANTHER" id="PTHR34106:SF5">
    <property type="entry name" value="GLYCOSIDASE"/>
    <property type="match status" value="1"/>
</dbReference>
<dbReference type="Gene3D" id="2.115.10.20">
    <property type="entry name" value="Glycosyl hydrolase domain, family 43"/>
    <property type="match status" value="1"/>
</dbReference>